<dbReference type="EC" id="4.2.1.17" evidence="2"/>
<dbReference type="AlphaFoldDB" id="G7YGA2"/>
<dbReference type="InterPro" id="IPR001753">
    <property type="entry name" value="Enoyl-CoA_hydra/iso"/>
</dbReference>
<evidence type="ECO:0000256" key="4">
    <source>
        <dbReference type="ARBA" id="ARBA00023098"/>
    </source>
</evidence>
<keyword evidence="8" id="KW-1185">Reference proteome</keyword>
<dbReference type="Gene3D" id="3.90.226.10">
    <property type="entry name" value="2-enoyl-CoA Hydratase, Chain A, domain 1"/>
    <property type="match status" value="1"/>
</dbReference>
<dbReference type="Proteomes" id="UP000008909">
    <property type="component" value="Unassembled WGS sequence"/>
</dbReference>
<comment type="similarity">
    <text evidence="1">Belongs to the enoyl-CoA hydratase/isomerase family.</text>
</comment>
<dbReference type="GO" id="GO:0004300">
    <property type="term" value="F:enoyl-CoA hydratase activity"/>
    <property type="evidence" value="ECO:0007669"/>
    <property type="project" value="UniProtKB-EC"/>
</dbReference>
<dbReference type="GO" id="GO:0005739">
    <property type="term" value="C:mitochondrion"/>
    <property type="evidence" value="ECO:0007669"/>
    <property type="project" value="TreeGrafter"/>
</dbReference>
<keyword evidence="4" id="KW-0443">Lipid metabolism</keyword>
<evidence type="ECO:0000256" key="6">
    <source>
        <dbReference type="ARBA" id="ARBA00073937"/>
    </source>
</evidence>
<dbReference type="GO" id="GO:0006635">
    <property type="term" value="P:fatty acid beta-oxidation"/>
    <property type="evidence" value="ECO:0007669"/>
    <property type="project" value="TreeGrafter"/>
</dbReference>
<keyword evidence="3" id="KW-0276">Fatty acid metabolism</keyword>
<proteinExistence type="inferred from homology"/>
<dbReference type="Pfam" id="PF00378">
    <property type="entry name" value="ECH_1"/>
    <property type="match status" value="1"/>
</dbReference>
<keyword evidence="5" id="KW-0456">Lyase</keyword>
<evidence type="ECO:0000313" key="7">
    <source>
        <dbReference type="EMBL" id="GAA51985.1"/>
    </source>
</evidence>
<dbReference type="CDD" id="cd06558">
    <property type="entry name" value="crotonase-like"/>
    <property type="match status" value="1"/>
</dbReference>
<dbReference type="FunFam" id="3.90.226.10:FF:000019">
    <property type="entry name" value="Enoyl-CoA hydratase, mitochondrial"/>
    <property type="match status" value="1"/>
</dbReference>
<sequence>MMNSVHVSFGGDIAKTLVTHGKKGPEDITRKGAKKDLGIWLSPNLSFSLHPEKSARKPFVVLRVIQRTFSRITRMDLQILCGAYVSPLLEYASQVVYSGLTKDVTLIERVQRAATKMVSGFKSVDYETRLAVLVLFSLGYRLLREDLILTYALFEQGLANSVFTVDPANTRRGHGGSQLPFLLCQAEQQANDLMEMWPNDFVVHTYEHILVDKKGAGASVGFIQLNRPKALNALCNGLIRELSEALDNFECDNQVKTVVLTGSNKAFAAGADIKEMCGLTYPHVYGNDLLVDWDRVALTRKPIIAAVCGYALGGGCELAMMCDIIYASDTAKFGQPEIKLGTIPGAGGTQRLVRAVGKSRAMELILSGDMIDAKEAVAAGLVSRVFPADEVVPKAIELAEKIGRYSGLATKAAKEAINAAYNMTLSEGLRFEKRLFHASFSTNDCKEGMTAFAEKREAKFTDT</sequence>
<dbReference type="InterPro" id="IPR014748">
    <property type="entry name" value="Enoyl-CoA_hydra_C"/>
</dbReference>
<name>G7YGA2_CLOSI</name>
<evidence type="ECO:0000313" key="8">
    <source>
        <dbReference type="Proteomes" id="UP000008909"/>
    </source>
</evidence>
<dbReference type="PANTHER" id="PTHR11941">
    <property type="entry name" value="ENOYL-COA HYDRATASE-RELATED"/>
    <property type="match status" value="1"/>
</dbReference>
<protein>
    <recommendedName>
        <fullName evidence="6">Probable enoyl-CoA hydratase, mitochondrial</fullName>
        <ecNumber evidence="2">4.2.1.17</ecNumber>
    </recommendedName>
</protein>
<evidence type="ECO:0000256" key="5">
    <source>
        <dbReference type="ARBA" id="ARBA00023239"/>
    </source>
</evidence>
<dbReference type="FunFam" id="1.10.12.10:FF:000001">
    <property type="entry name" value="Probable enoyl-CoA hydratase, mitochondrial"/>
    <property type="match status" value="1"/>
</dbReference>
<evidence type="ECO:0000256" key="3">
    <source>
        <dbReference type="ARBA" id="ARBA00022832"/>
    </source>
</evidence>
<gene>
    <name evidence="7" type="ORF">CLF_107180</name>
</gene>
<dbReference type="PANTHER" id="PTHR11941:SF54">
    <property type="entry name" value="ENOYL-COA HYDRATASE, MITOCHONDRIAL"/>
    <property type="match status" value="1"/>
</dbReference>
<dbReference type="EMBL" id="DF143226">
    <property type="protein sequence ID" value="GAA51985.1"/>
    <property type="molecule type" value="Genomic_DNA"/>
</dbReference>
<reference evidence="7" key="1">
    <citation type="journal article" date="2011" name="Genome Biol.">
        <title>The draft genome of the carcinogenic human liver fluke Clonorchis sinensis.</title>
        <authorList>
            <person name="Wang X."/>
            <person name="Chen W."/>
            <person name="Huang Y."/>
            <person name="Sun J."/>
            <person name="Men J."/>
            <person name="Liu H."/>
            <person name="Luo F."/>
            <person name="Guo L."/>
            <person name="Lv X."/>
            <person name="Deng C."/>
            <person name="Zhou C."/>
            <person name="Fan Y."/>
            <person name="Li X."/>
            <person name="Huang L."/>
            <person name="Hu Y."/>
            <person name="Liang C."/>
            <person name="Hu X."/>
            <person name="Xu J."/>
            <person name="Yu X."/>
        </authorList>
    </citation>
    <scope>NUCLEOTIDE SEQUENCE [LARGE SCALE GENOMIC DNA]</scope>
    <source>
        <strain evidence="7">Henan</strain>
    </source>
</reference>
<dbReference type="Gene3D" id="1.10.12.10">
    <property type="entry name" value="Lyase 2-enoyl-coa Hydratase, Chain A, domain 2"/>
    <property type="match status" value="1"/>
</dbReference>
<accession>G7YGA2</accession>
<organism evidence="7 8">
    <name type="scientific">Clonorchis sinensis</name>
    <name type="common">Chinese liver fluke</name>
    <dbReference type="NCBI Taxonomy" id="79923"/>
    <lineage>
        <taxon>Eukaryota</taxon>
        <taxon>Metazoa</taxon>
        <taxon>Spiralia</taxon>
        <taxon>Lophotrochozoa</taxon>
        <taxon>Platyhelminthes</taxon>
        <taxon>Trematoda</taxon>
        <taxon>Digenea</taxon>
        <taxon>Opisthorchiida</taxon>
        <taxon>Opisthorchiata</taxon>
        <taxon>Opisthorchiidae</taxon>
        <taxon>Clonorchis</taxon>
    </lineage>
</organism>
<evidence type="ECO:0000256" key="1">
    <source>
        <dbReference type="ARBA" id="ARBA00005254"/>
    </source>
</evidence>
<dbReference type="InterPro" id="IPR029045">
    <property type="entry name" value="ClpP/crotonase-like_dom_sf"/>
</dbReference>
<evidence type="ECO:0000256" key="2">
    <source>
        <dbReference type="ARBA" id="ARBA00012076"/>
    </source>
</evidence>
<dbReference type="SUPFAM" id="SSF52096">
    <property type="entry name" value="ClpP/crotonase"/>
    <property type="match status" value="1"/>
</dbReference>
<reference key="2">
    <citation type="submission" date="2011-10" db="EMBL/GenBank/DDBJ databases">
        <title>The genome and transcriptome sequence of Clonorchis sinensis provide insights into the carcinogenic liver fluke.</title>
        <authorList>
            <person name="Wang X."/>
            <person name="Huang Y."/>
            <person name="Chen W."/>
            <person name="Liu H."/>
            <person name="Guo L."/>
            <person name="Chen Y."/>
            <person name="Luo F."/>
            <person name="Zhou W."/>
            <person name="Sun J."/>
            <person name="Mao Q."/>
            <person name="Liang P."/>
            <person name="Zhou C."/>
            <person name="Tian Y."/>
            <person name="Men J."/>
            <person name="Lv X."/>
            <person name="Huang L."/>
            <person name="Zhou J."/>
            <person name="Hu Y."/>
            <person name="Li R."/>
            <person name="Zhang F."/>
            <person name="Lei H."/>
            <person name="Li X."/>
            <person name="Hu X."/>
            <person name="Liang C."/>
            <person name="Xu J."/>
            <person name="Wu Z."/>
            <person name="Yu X."/>
        </authorList>
    </citation>
    <scope>NUCLEOTIDE SEQUENCE</scope>
    <source>
        <strain>Henan</strain>
    </source>
</reference>